<name>A0A165ED30_9APHY</name>
<evidence type="ECO:0000256" key="2">
    <source>
        <dbReference type="ARBA" id="ARBA00022670"/>
    </source>
</evidence>
<dbReference type="PANTHER" id="PTHR12606:SF141">
    <property type="entry name" value="GH15225P-RELATED"/>
    <property type="match status" value="1"/>
</dbReference>
<accession>A0A165ED30</accession>
<dbReference type="RefSeq" id="XP_040764510.1">
    <property type="nucleotide sequence ID" value="XM_040912520.1"/>
</dbReference>
<dbReference type="PANTHER" id="PTHR12606">
    <property type="entry name" value="SENTRIN/SUMO-SPECIFIC PROTEASE"/>
    <property type="match status" value="1"/>
</dbReference>
<feature type="region of interest" description="Disordered" evidence="5">
    <location>
        <begin position="1"/>
        <end position="36"/>
    </location>
</feature>
<dbReference type="STRING" id="1314785.A0A165ED30"/>
<keyword evidence="3" id="KW-0378">Hydrolase</keyword>
<dbReference type="EMBL" id="KV427622">
    <property type="protein sequence ID" value="KZT06770.1"/>
    <property type="molecule type" value="Genomic_DNA"/>
</dbReference>
<keyword evidence="8" id="KW-1185">Reference proteome</keyword>
<dbReference type="GeneID" id="63829548"/>
<comment type="similarity">
    <text evidence="1">Belongs to the peptidase C48 family.</text>
</comment>
<dbReference type="GO" id="GO:0016929">
    <property type="term" value="F:deSUMOylase activity"/>
    <property type="evidence" value="ECO:0007669"/>
    <property type="project" value="TreeGrafter"/>
</dbReference>
<dbReference type="Pfam" id="PF02902">
    <property type="entry name" value="Peptidase_C48"/>
    <property type="match status" value="1"/>
</dbReference>
<protein>
    <submittedName>
        <fullName evidence="7">Cysteine proteinase</fullName>
    </submittedName>
</protein>
<feature type="domain" description="Ubiquitin-like protease family profile" evidence="6">
    <location>
        <begin position="389"/>
        <end position="572"/>
    </location>
</feature>
<dbReference type="SUPFAM" id="SSF54001">
    <property type="entry name" value="Cysteine proteinases"/>
    <property type="match status" value="1"/>
</dbReference>
<dbReference type="Proteomes" id="UP000076871">
    <property type="component" value="Unassembled WGS sequence"/>
</dbReference>
<dbReference type="Gene3D" id="3.40.395.10">
    <property type="entry name" value="Adenoviral Proteinase, Chain A"/>
    <property type="match status" value="1"/>
</dbReference>
<dbReference type="AlphaFoldDB" id="A0A165ED30"/>
<dbReference type="InterPro" id="IPR038765">
    <property type="entry name" value="Papain-like_cys_pep_sf"/>
</dbReference>
<evidence type="ECO:0000313" key="8">
    <source>
        <dbReference type="Proteomes" id="UP000076871"/>
    </source>
</evidence>
<feature type="compositionally biased region" description="Polar residues" evidence="5">
    <location>
        <begin position="179"/>
        <end position="190"/>
    </location>
</feature>
<sequence length="607" mass="68874">MNLRKREAPEPLLPLRAAKQPRLSKSNAYGDTSSANQMEGLPARWMRLGMDFVTLTLETARSTWNSVSSLLQGTDDALSATSPFCPSSASKAGTANQSSSSNKVSEELSEYLVIARSQPTLCPPPSGRMSLRIPLKPRVRGTAPAFTDAAISSAKGLQGAENPASFTKADHIPPPQTGERLSSPQSRTVPEHLQQQLPYNATFQGQKTSNRPTFIERPHILQKRYKENVAEKTKQDRDAMLRELFEVERQKDRSADFDTFRGLMDYAEHVDRQTLTGMLSTSASMADLRERSTSSQMEHRYSLDDDVLRHHLDKAKATLATPPPQPFVPTQAILAAKQRRDKDEQIERRLEKVRPKAPKIPSRLPPEDDRAVDALLKRKARIIGKGGASRGSHTDLALLCPAEWLNDEVINTYGEMIMARSQAAKENFGAGNTGGERMVDLHFFNSFFFTKLQGGYKKGNIGKWSKNFDLFEKELILMPVNHGNSHWTAAAIDFRRKRIESYDSLRLAGEPLRHREVFKRLREYLDNEHRHKKNIPFDFTGWVDYHPGEDEAPRQNNGFDCGVFTCQVMESLSRDMKSFHFRQEHMPYMRRRMIWELGHGKLRDDLI</sequence>
<dbReference type="PROSITE" id="PS50600">
    <property type="entry name" value="ULP_PROTEASE"/>
    <property type="match status" value="1"/>
</dbReference>
<evidence type="ECO:0000256" key="5">
    <source>
        <dbReference type="SAM" id="MobiDB-lite"/>
    </source>
</evidence>
<feature type="region of interest" description="Disordered" evidence="5">
    <location>
        <begin position="155"/>
        <end position="190"/>
    </location>
</feature>
<feature type="compositionally biased region" description="Polar residues" evidence="5">
    <location>
        <begin position="23"/>
        <end position="36"/>
    </location>
</feature>
<evidence type="ECO:0000256" key="3">
    <source>
        <dbReference type="ARBA" id="ARBA00022801"/>
    </source>
</evidence>
<reference evidence="7 8" key="1">
    <citation type="journal article" date="2016" name="Mol. Biol. Evol.">
        <title>Comparative Genomics of Early-Diverging Mushroom-Forming Fungi Provides Insights into the Origins of Lignocellulose Decay Capabilities.</title>
        <authorList>
            <person name="Nagy L.G."/>
            <person name="Riley R."/>
            <person name="Tritt A."/>
            <person name="Adam C."/>
            <person name="Daum C."/>
            <person name="Floudas D."/>
            <person name="Sun H."/>
            <person name="Yadav J.S."/>
            <person name="Pangilinan J."/>
            <person name="Larsson K.H."/>
            <person name="Matsuura K."/>
            <person name="Barry K."/>
            <person name="Labutti K."/>
            <person name="Kuo R."/>
            <person name="Ohm R.A."/>
            <person name="Bhattacharya S.S."/>
            <person name="Shirouzu T."/>
            <person name="Yoshinaga Y."/>
            <person name="Martin F.M."/>
            <person name="Grigoriev I.V."/>
            <person name="Hibbett D.S."/>
        </authorList>
    </citation>
    <scope>NUCLEOTIDE SEQUENCE [LARGE SCALE GENOMIC DNA]</scope>
    <source>
        <strain evidence="7 8">93-53</strain>
    </source>
</reference>
<dbReference type="GO" id="GO:0016926">
    <property type="term" value="P:protein desumoylation"/>
    <property type="evidence" value="ECO:0007669"/>
    <property type="project" value="TreeGrafter"/>
</dbReference>
<dbReference type="OrthoDB" id="1939479at2759"/>
<evidence type="ECO:0000256" key="1">
    <source>
        <dbReference type="ARBA" id="ARBA00005234"/>
    </source>
</evidence>
<organism evidence="7 8">
    <name type="scientific">Laetiporus sulphureus 93-53</name>
    <dbReference type="NCBI Taxonomy" id="1314785"/>
    <lineage>
        <taxon>Eukaryota</taxon>
        <taxon>Fungi</taxon>
        <taxon>Dikarya</taxon>
        <taxon>Basidiomycota</taxon>
        <taxon>Agaricomycotina</taxon>
        <taxon>Agaricomycetes</taxon>
        <taxon>Polyporales</taxon>
        <taxon>Laetiporus</taxon>
    </lineage>
</organism>
<evidence type="ECO:0000259" key="6">
    <source>
        <dbReference type="PROSITE" id="PS50600"/>
    </source>
</evidence>
<evidence type="ECO:0000313" key="7">
    <source>
        <dbReference type="EMBL" id="KZT06770.1"/>
    </source>
</evidence>
<dbReference type="InterPro" id="IPR003653">
    <property type="entry name" value="Peptidase_C48_C"/>
</dbReference>
<dbReference type="GO" id="GO:0005634">
    <property type="term" value="C:nucleus"/>
    <property type="evidence" value="ECO:0007669"/>
    <property type="project" value="TreeGrafter"/>
</dbReference>
<dbReference type="GO" id="GO:0006508">
    <property type="term" value="P:proteolysis"/>
    <property type="evidence" value="ECO:0007669"/>
    <property type="project" value="UniProtKB-KW"/>
</dbReference>
<dbReference type="InParanoid" id="A0A165ED30"/>
<gene>
    <name evidence="7" type="ORF">LAESUDRAFT_758947</name>
</gene>
<keyword evidence="4" id="KW-0788">Thiol protease</keyword>
<evidence type="ECO:0000256" key="4">
    <source>
        <dbReference type="ARBA" id="ARBA00022807"/>
    </source>
</evidence>
<proteinExistence type="inferred from homology"/>
<keyword evidence="2" id="KW-0645">Protease</keyword>